<organism evidence="10 11">
    <name type="scientific">Aquila chrysaetos chrysaetos</name>
    <dbReference type="NCBI Taxonomy" id="223781"/>
    <lineage>
        <taxon>Eukaryota</taxon>
        <taxon>Metazoa</taxon>
        <taxon>Chordata</taxon>
        <taxon>Craniata</taxon>
        <taxon>Vertebrata</taxon>
        <taxon>Euteleostomi</taxon>
        <taxon>Archelosauria</taxon>
        <taxon>Archosauria</taxon>
        <taxon>Dinosauria</taxon>
        <taxon>Saurischia</taxon>
        <taxon>Theropoda</taxon>
        <taxon>Coelurosauria</taxon>
        <taxon>Aves</taxon>
        <taxon>Neognathae</taxon>
        <taxon>Neoaves</taxon>
        <taxon>Telluraves</taxon>
        <taxon>Accipitrimorphae</taxon>
        <taxon>Accipitriformes</taxon>
        <taxon>Accipitridae</taxon>
        <taxon>Accipitrinae</taxon>
        <taxon>Aquila</taxon>
    </lineage>
</organism>
<dbReference type="GO" id="GO:0043565">
    <property type="term" value="F:sequence-specific DNA binding"/>
    <property type="evidence" value="ECO:0007669"/>
    <property type="project" value="InterPro"/>
</dbReference>
<evidence type="ECO:0000256" key="1">
    <source>
        <dbReference type="ARBA" id="ARBA00004123"/>
    </source>
</evidence>
<dbReference type="PANTHER" id="PTHR10015:SF336">
    <property type="entry name" value="HEAT SHOCK TRANSCRIPTION FACTOR, Y-LINKED"/>
    <property type="match status" value="1"/>
</dbReference>
<dbReference type="GO" id="GO:0005634">
    <property type="term" value="C:nucleus"/>
    <property type="evidence" value="ECO:0007669"/>
    <property type="project" value="UniProtKB-SubCell"/>
</dbReference>
<evidence type="ECO:0000256" key="3">
    <source>
        <dbReference type="ARBA" id="ARBA00023015"/>
    </source>
</evidence>
<evidence type="ECO:0000256" key="4">
    <source>
        <dbReference type="ARBA" id="ARBA00023125"/>
    </source>
</evidence>
<proteinExistence type="inferred from homology"/>
<evidence type="ECO:0000256" key="6">
    <source>
        <dbReference type="ARBA" id="ARBA00023242"/>
    </source>
</evidence>
<dbReference type="InterPro" id="IPR036388">
    <property type="entry name" value="WH-like_DNA-bd_sf"/>
</dbReference>
<evidence type="ECO:0000256" key="5">
    <source>
        <dbReference type="ARBA" id="ARBA00023163"/>
    </source>
</evidence>
<feature type="region of interest" description="Disordered" evidence="8">
    <location>
        <begin position="310"/>
        <end position="329"/>
    </location>
</feature>
<dbReference type="Ensembl" id="ENSACCT00020016978.1">
    <property type="protein sequence ID" value="ENSACCP00020016273.1"/>
    <property type="gene ID" value="ENSACCG00020011141.1"/>
</dbReference>
<dbReference type="InParanoid" id="A0A663EVY8"/>
<dbReference type="Pfam" id="PF00447">
    <property type="entry name" value="HSF_DNA-bind"/>
    <property type="match status" value="1"/>
</dbReference>
<dbReference type="InterPro" id="IPR000232">
    <property type="entry name" value="HSF_DNA-bd"/>
</dbReference>
<evidence type="ECO:0000256" key="8">
    <source>
        <dbReference type="SAM" id="MobiDB-lite"/>
    </source>
</evidence>
<keyword evidence="5" id="KW-0804">Transcription</keyword>
<dbReference type="SUPFAM" id="SSF46785">
    <property type="entry name" value="Winged helix' DNA-binding domain"/>
    <property type="match status" value="1"/>
</dbReference>
<keyword evidence="6" id="KW-0539">Nucleus</keyword>
<comment type="similarity">
    <text evidence="2 7">Belongs to the HSF family.</text>
</comment>
<keyword evidence="3" id="KW-0805">Transcription regulation</keyword>
<name>A0A663EVY8_AQUCH</name>
<keyword evidence="4" id="KW-0238">DNA-binding</keyword>
<dbReference type="Proteomes" id="UP000472275">
    <property type="component" value="Chromosome 20"/>
</dbReference>
<gene>
    <name evidence="10" type="primary">LOC115333417</name>
</gene>
<protein>
    <recommendedName>
        <fullName evidence="9">HSF-type DNA-binding domain-containing protein</fullName>
    </recommendedName>
</protein>
<accession>A0A663EVY8</accession>
<feature type="compositionally biased region" description="Basic residues" evidence="8">
    <location>
        <begin position="175"/>
        <end position="184"/>
    </location>
</feature>
<dbReference type="GeneTree" id="ENSGT00940000157452"/>
<feature type="compositionally biased region" description="Basic and acidic residues" evidence="8">
    <location>
        <begin position="27"/>
        <end position="56"/>
    </location>
</feature>
<dbReference type="GO" id="GO:0003700">
    <property type="term" value="F:DNA-binding transcription factor activity"/>
    <property type="evidence" value="ECO:0007669"/>
    <property type="project" value="InterPro"/>
</dbReference>
<feature type="region of interest" description="Disordered" evidence="8">
    <location>
        <begin position="1"/>
        <end position="70"/>
    </location>
</feature>
<feature type="region of interest" description="Disordered" evidence="8">
    <location>
        <begin position="169"/>
        <end position="242"/>
    </location>
</feature>
<sequence>GVKSNKCSSATSPLALPDMTSPGPPGHGEREPRDAAGRAIKEERDVQPGSDGHEAKQVPPVSPKGAGKANQFSSLSFPEKLWKMVESDEFRSIWWSEGGKYVAINEELFKEEVLGRERPLRVFATQKMKSFLRQLNFYGFTKARQGFPKICFPILYYYNPAFNREHPHLPEKCKRGVGLKRRAPRAPEVDEGHPSRSPDGQPARDTQASPPVTIAPTKRRAEAPPGLGSAHPSPLAAGPRLPEPARAAGIERFTPLAAFFLTPPGSQTPHGLRRAAPWFAMPMLAAASALPKPRPPHGQSPRVRHCPTCTCSPSPADAGNAGGPQHGTY</sequence>
<reference evidence="10" key="2">
    <citation type="submission" date="2025-09" db="UniProtKB">
        <authorList>
            <consortium name="Ensembl"/>
        </authorList>
    </citation>
    <scope>IDENTIFICATION</scope>
</reference>
<feature type="compositionally biased region" description="Polar residues" evidence="8">
    <location>
        <begin position="1"/>
        <end position="12"/>
    </location>
</feature>
<dbReference type="Gene3D" id="1.10.10.10">
    <property type="entry name" value="Winged helix-like DNA-binding domain superfamily/Winged helix DNA-binding domain"/>
    <property type="match status" value="1"/>
</dbReference>
<keyword evidence="11" id="KW-1185">Reference proteome</keyword>
<feature type="compositionally biased region" description="Basic and acidic residues" evidence="8">
    <location>
        <begin position="185"/>
        <end position="196"/>
    </location>
</feature>
<evidence type="ECO:0000256" key="2">
    <source>
        <dbReference type="ARBA" id="ARBA00006403"/>
    </source>
</evidence>
<dbReference type="SMART" id="SM00415">
    <property type="entry name" value="HSF"/>
    <property type="match status" value="1"/>
</dbReference>
<evidence type="ECO:0000256" key="7">
    <source>
        <dbReference type="RuleBase" id="RU004020"/>
    </source>
</evidence>
<dbReference type="AlphaFoldDB" id="A0A663EVY8"/>
<evidence type="ECO:0000313" key="11">
    <source>
        <dbReference type="Proteomes" id="UP000472275"/>
    </source>
</evidence>
<feature type="compositionally biased region" description="Gly residues" evidence="8">
    <location>
        <begin position="320"/>
        <end position="329"/>
    </location>
</feature>
<feature type="domain" description="HSF-type DNA-binding" evidence="9">
    <location>
        <begin position="73"/>
        <end position="176"/>
    </location>
</feature>
<dbReference type="InterPro" id="IPR036390">
    <property type="entry name" value="WH_DNA-bd_sf"/>
</dbReference>
<comment type="subcellular location">
    <subcellularLocation>
        <location evidence="1">Nucleus</location>
    </subcellularLocation>
</comment>
<evidence type="ECO:0000259" key="9">
    <source>
        <dbReference type="SMART" id="SM00415"/>
    </source>
</evidence>
<dbReference type="FunFam" id="1.10.10.10:FF:000349">
    <property type="entry name" value="Heat shock transcription factor, Y-linked"/>
    <property type="match status" value="1"/>
</dbReference>
<reference evidence="10" key="1">
    <citation type="submission" date="2025-08" db="UniProtKB">
        <authorList>
            <consortium name="Ensembl"/>
        </authorList>
    </citation>
    <scope>IDENTIFICATION</scope>
</reference>
<dbReference type="PANTHER" id="PTHR10015">
    <property type="entry name" value="HEAT SHOCK TRANSCRIPTION FACTOR"/>
    <property type="match status" value="1"/>
</dbReference>
<evidence type="ECO:0000313" key="10">
    <source>
        <dbReference type="Ensembl" id="ENSACCP00020016273.1"/>
    </source>
</evidence>